<evidence type="ECO:0000256" key="5">
    <source>
        <dbReference type="SAM" id="MobiDB-lite"/>
    </source>
</evidence>
<evidence type="ECO:0000256" key="2">
    <source>
        <dbReference type="ARBA" id="ARBA00022723"/>
    </source>
</evidence>
<evidence type="ECO:0000256" key="4">
    <source>
        <dbReference type="ARBA" id="ARBA00023239"/>
    </source>
</evidence>
<evidence type="ECO:0000256" key="1">
    <source>
        <dbReference type="ARBA" id="ARBA00005495"/>
    </source>
</evidence>
<gene>
    <name evidence="7" type="ORF">HCBG_04167</name>
</gene>
<keyword evidence="8" id="KW-1185">Reference proteome</keyword>
<dbReference type="VEuPathDB" id="FungiDB:I7I50_00509"/>
<feature type="region of interest" description="Disordered" evidence="5">
    <location>
        <begin position="70"/>
        <end position="90"/>
    </location>
</feature>
<keyword evidence="3" id="KW-0862">Zinc</keyword>
<dbReference type="PANTHER" id="PTHR33337:SF40">
    <property type="entry name" value="CENP-V_GFA DOMAIN-CONTAINING PROTEIN-RELATED"/>
    <property type="match status" value="1"/>
</dbReference>
<evidence type="ECO:0000259" key="6">
    <source>
        <dbReference type="PROSITE" id="PS51891"/>
    </source>
</evidence>
<dbReference type="AlphaFoldDB" id="C0NN40"/>
<dbReference type="EMBL" id="GG663367">
    <property type="protein sequence ID" value="EEH07288.1"/>
    <property type="molecule type" value="Genomic_DNA"/>
</dbReference>
<keyword evidence="4" id="KW-0456">Lyase</keyword>
<evidence type="ECO:0000313" key="7">
    <source>
        <dbReference type="EMBL" id="EEH07288.1"/>
    </source>
</evidence>
<dbReference type="Gene3D" id="3.90.1590.10">
    <property type="entry name" value="glutathione-dependent formaldehyde- activating enzyme (gfa)"/>
    <property type="match status" value="1"/>
</dbReference>
<dbReference type="STRING" id="447093.C0NN40"/>
<dbReference type="InterPro" id="IPR006913">
    <property type="entry name" value="CENP-V/GFA"/>
</dbReference>
<dbReference type="SUPFAM" id="SSF51316">
    <property type="entry name" value="Mss4-like"/>
    <property type="match status" value="1"/>
</dbReference>
<dbReference type="PANTHER" id="PTHR33337">
    <property type="entry name" value="GFA DOMAIN-CONTAINING PROTEIN"/>
    <property type="match status" value="1"/>
</dbReference>
<name>C0NN40_AJECG</name>
<keyword evidence="2" id="KW-0479">Metal-binding</keyword>
<dbReference type="GO" id="GO:0046872">
    <property type="term" value="F:metal ion binding"/>
    <property type="evidence" value="ECO:0007669"/>
    <property type="project" value="UniProtKB-KW"/>
</dbReference>
<comment type="similarity">
    <text evidence="1">Belongs to the Gfa family.</text>
</comment>
<reference evidence="7" key="1">
    <citation type="submission" date="2009-02" db="EMBL/GenBank/DDBJ databases">
        <title>The Genome Sequence of Ajellomyces capsulatus strain G186AR.</title>
        <authorList>
            <consortium name="The Broad Institute Genome Sequencing Platform"/>
            <person name="Champion M."/>
            <person name="Cuomo C."/>
            <person name="Ma L.-J."/>
            <person name="Henn M.R."/>
            <person name="Sil A."/>
            <person name="Goldman B."/>
            <person name="Young S.K."/>
            <person name="Kodira C.D."/>
            <person name="Zeng Q."/>
            <person name="Koehrsen M."/>
            <person name="Alvarado L."/>
            <person name="Berlin A."/>
            <person name="Borenstein D."/>
            <person name="Chen Z."/>
            <person name="Engels R."/>
            <person name="Freedman E."/>
            <person name="Gellesch M."/>
            <person name="Goldberg J."/>
            <person name="Griggs A."/>
            <person name="Gujja S."/>
            <person name="Heiman D."/>
            <person name="Hepburn T."/>
            <person name="Howarth C."/>
            <person name="Jen D."/>
            <person name="Larson L."/>
            <person name="Lewis B."/>
            <person name="Mehta T."/>
            <person name="Park D."/>
            <person name="Pearson M."/>
            <person name="Roberts A."/>
            <person name="Saif S."/>
            <person name="Shea T."/>
            <person name="Shenoy N."/>
            <person name="Sisk P."/>
            <person name="Stolte C."/>
            <person name="Sykes S."/>
            <person name="Walk T."/>
            <person name="White J."/>
            <person name="Yandava C."/>
            <person name="Klein B."/>
            <person name="McEwen J.G."/>
            <person name="Puccia R."/>
            <person name="Goldman G.H."/>
            <person name="Felipe M.S."/>
            <person name="Nino-Vega G."/>
            <person name="San-Blas G."/>
            <person name="Taylor J."/>
            <person name="Mendoza L."/>
            <person name="Galagan J."/>
            <person name="Nusbaum C."/>
            <person name="Birren B."/>
        </authorList>
    </citation>
    <scope>NUCLEOTIDE SEQUENCE</scope>
    <source>
        <strain evidence="7">G186AR</strain>
    </source>
</reference>
<evidence type="ECO:0000256" key="3">
    <source>
        <dbReference type="ARBA" id="ARBA00022833"/>
    </source>
</evidence>
<accession>C0NN40</accession>
<dbReference type="GO" id="GO:0016846">
    <property type="term" value="F:carbon-sulfur lyase activity"/>
    <property type="evidence" value="ECO:0007669"/>
    <property type="project" value="InterPro"/>
</dbReference>
<evidence type="ECO:0000313" key="8">
    <source>
        <dbReference type="Proteomes" id="UP000001631"/>
    </source>
</evidence>
<proteinExistence type="inferred from homology"/>
<dbReference type="InterPro" id="IPR011057">
    <property type="entry name" value="Mss4-like_sf"/>
</dbReference>
<dbReference type="GeneID" id="69037183"/>
<sequence length="190" mass="20135">MPLPPTLLKGSCLCSKTSFTSTKLPLCLTHCHCIPCRKLSGGPFTTWADFPSNAISWTPPAAATAAPIATSTTSSTSGNPEAPACGNGMPTLRRSSKIATRGFCESCGSTVSMQYDMDPDVLGVAVGLIDEDCHGDVGAVLEILPQKHIFLKDKARWFKVEKGSVGEASEWEGFSGDWERKVGMKGHGTV</sequence>
<protein>
    <submittedName>
        <fullName evidence="7">DUF636 domain-containing protein</fullName>
    </submittedName>
</protein>
<dbReference type="RefSeq" id="XP_045287769.1">
    <property type="nucleotide sequence ID" value="XM_045431216.1"/>
</dbReference>
<dbReference type="HOGENOM" id="CLU_055491_4_0_1"/>
<dbReference type="PROSITE" id="PS51891">
    <property type="entry name" value="CENP_V_GFA"/>
    <property type="match status" value="1"/>
</dbReference>
<dbReference type="Proteomes" id="UP000001631">
    <property type="component" value="Unassembled WGS sequence"/>
</dbReference>
<feature type="domain" description="CENP-V/GFA" evidence="6">
    <location>
        <begin position="8"/>
        <end position="147"/>
    </location>
</feature>
<organism evidence="7 8">
    <name type="scientific">Ajellomyces capsulatus (strain G186AR / H82 / ATCC MYA-2454 / RMSCC 2432)</name>
    <name type="common">Darling's disease fungus</name>
    <name type="synonym">Histoplasma capsulatum</name>
    <dbReference type="NCBI Taxonomy" id="447093"/>
    <lineage>
        <taxon>Eukaryota</taxon>
        <taxon>Fungi</taxon>
        <taxon>Dikarya</taxon>
        <taxon>Ascomycota</taxon>
        <taxon>Pezizomycotina</taxon>
        <taxon>Eurotiomycetes</taxon>
        <taxon>Eurotiomycetidae</taxon>
        <taxon>Onygenales</taxon>
        <taxon>Ajellomycetaceae</taxon>
        <taxon>Histoplasma</taxon>
    </lineage>
</organism>
<dbReference type="InParanoid" id="C0NN40"/>
<dbReference type="Pfam" id="PF04828">
    <property type="entry name" value="GFA"/>
    <property type="match status" value="1"/>
</dbReference>